<evidence type="ECO:0000313" key="3">
    <source>
        <dbReference type="EMBL" id="WRP14077.1"/>
    </source>
</evidence>
<keyword evidence="1" id="KW-0479">Metal-binding</keyword>
<comment type="function">
    <text evidence="1">Catalyzes the dephosphorylation of 2-6 carbon acid sugars in vitro.</text>
</comment>
<proteinExistence type="inferred from homology"/>
<protein>
    <recommendedName>
        <fullName evidence="1">Acid sugar phosphatase</fullName>
        <ecNumber evidence="1">3.1.3.-</ecNumber>
    </recommendedName>
</protein>
<dbReference type="NCBIfam" id="TIGR01460">
    <property type="entry name" value="HAD-SF-IIA"/>
    <property type="match status" value="1"/>
</dbReference>
<dbReference type="Pfam" id="PF13344">
    <property type="entry name" value="Hydrolase_6"/>
    <property type="match status" value="1"/>
</dbReference>
<sequence length="269" mass="28061">MALAGWIMDLDGVVYRGSEGLPGAVDFFERARRRGDAVVVVSNNSRPTVDDYVRRLARLGIRVEPEEVISSATAAADYLLRQGVRGPVMVIGEEGLYQALREAGLTTVPAGPGAAGADVAAVVAGLDGRFDYAKLDAACQAIRRGARFVGTNPDVTVPAEGGRLQPGCGSLLAAIAACSGVQPVVVGKPHRPIMEMAIQRLAARGVTTTQAIVVVGDRLDTDVAAARAMGLSSALVLTGVSSREDVDRADAKPDWVFEDLAHLASVLMS</sequence>
<dbReference type="SUPFAM" id="SSF56784">
    <property type="entry name" value="HAD-like"/>
    <property type="match status" value="1"/>
</dbReference>
<dbReference type="PIRSF" id="PIRSF000915">
    <property type="entry name" value="PGP-type_phosphatase"/>
    <property type="match status" value="1"/>
</dbReference>
<dbReference type="GO" id="GO:0016787">
    <property type="term" value="F:hydrolase activity"/>
    <property type="evidence" value="ECO:0007669"/>
    <property type="project" value="UniProtKB-KW"/>
</dbReference>
<evidence type="ECO:0000259" key="2">
    <source>
        <dbReference type="PROSITE" id="PS50801"/>
    </source>
</evidence>
<organism evidence="3 4">
    <name type="scientific">Geochorda subterranea</name>
    <dbReference type="NCBI Taxonomy" id="3109564"/>
    <lineage>
        <taxon>Bacteria</taxon>
        <taxon>Bacillati</taxon>
        <taxon>Bacillota</taxon>
        <taxon>Limnochordia</taxon>
        <taxon>Limnochordales</taxon>
        <taxon>Geochordaceae</taxon>
        <taxon>Geochorda</taxon>
    </lineage>
</organism>
<reference evidence="4" key="1">
    <citation type="submission" date="2023-12" db="EMBL/GenBank/DDBJ databases">
        <title>Novel isolates from deep terrestrial aquifers shed light on the physiology and ecology of the class Limnochordia.</title>
        <authorList>
            <person name="Karnachuk O.V."/>
            <person name="Lukina A.P."/>
            <person name="Avakyan M.R."/>
            <person name="Kadnikov V."/>
            <person name="Begmatov S."/>
            <person name="Beletsky A.V."/>
            <person name="Mardanov A.V."/>
            <person name="Ravin N.V."/>
        </authorList>
    </citation>
    <scope>NUCLEOTIDE SEQUENCE [LARGE SCALE GENOMIC DNA]</scope>
    <source>
        <strain evidence="4">LN</strain>
    </source>
</reference>
<dbReference type="PANTHER" id="PTHR19288:SF46">
    <property type="entry name" value="HALOACID DEHALOGENASE-LIKE HYDROLASE DOMAIN-CONTAINING PROTEIN 2"/>
    <property type="match status" value="1"/>
</dbReference>
<dbReference type="Gene3D" id="3.40.50.1000">
    <property type="entry name" value="HAD superfamily/HAD-like"/>
    <property type="match status" value="2"/>
</dbReference>
<evidence type="ECO:0000313" key="4">
    <source>
        <dbReference type="Proteomes" id="UP001333102"/>
    </source>
</evidence>
<dbReference type="Pfam" id="PF13242">
    <property type="entry name" value="Hydrolase_like"/>
    <property type="match status" value="1"/>
</dbReference>
<keyword evidence="4" id="KW-1185">Reference proteome</keyword>
<name>A0ABZ1BPQ4_9FIRM</name>
<accession>A0ABZ1BPQ4</accession>
<dbReference type="PROSITE" id="PS50801">
    <property type="entry name" value="STAS"/>
    <property type="match status" value="1"/>
</dbReference>
<dbReference type="Proteomes" id="UP001333102">
    <property type="component" value="Chromosome"/>
</dbReference>
<evidence type="ECO:0000256" key="1">
    <source>
        <dbReference type="PIRNR" id="PIRNR000915"/>
    </source>
</evidence>
<keyword evidence="3" id="KW-0378">Hydrolase</keyword>
<dbReference type="InterPro" id="IPR023214">
    <property type="entry name" value="HAD_sf"/>
</dbReference>
<gene>
    <name evidence="3" type="ORF">VLY81_11695</name>
</gene>
<dbReference type="InterPro" id="IPR002645">
    <property type="entry name" value="STAS_dom"/>
</dbReference>
<dbReference type="EMBL" id="CP141614">
    <property type="protein sequence ID" value="WRP14077.1"/>
    <property type="molecule type" value="Genomic_DNA"/>
</dbReference>
<dbReference type="PANTHER" id="PTHR19288">
    <property type="entry name" value="4-NITROPHENYLPHOSPHATASE-RELATED"/>
    <property type="match status" value="1"/>
</dbReference>
<dbReference type="EC" id="3.1.3.-" evidence="1"/>
<comment type="cofactor">
    <cofactor evidence="1">
        <name>Mg(2+)</name>
        <dbReference type="ChEBI" id="CHEBI:18420"/>
    </cofactor>
</comment>
<dbReference type="InterPro" id="IPR036412">
    <property type="entry name" value="HAD-like_sf"/>
</dbReference>
<dbReference type="InterPro" id="IPR006357">
    <property type="entry name" value="HAD-SF_hydro_IIA"/>
</dbReference>
<dbReference type="RefSeq" id="WP_324668368.1">
    <property type="nucleotide sequence ID" value="NZ_CP141614.1"/>
</dbReference>
<keyword evidence="1" id="KW-0460">Magnesium</keyword>
<comment type="similarity">
    <text evidence="1">Belongs to the HAD-like hydrolase superfamily. NagD family.</text>
</comment>
<feature type="domain" description="STAS" evidence="2">
    <location>
        <begin position="1"/>
        <end position="79"/>
    </location>
</feature>